<feature type="signal peptide" evidence="3">
    <location>
        <begin position="1"/>
        <end position="34"/>
    </location>
</feature>
<keyword evidence="2" id="KW-0472">Membrane</keyword>
<proteinExistence type="predicted"/>
<dbReference type="Gene3D" id="3.20.20.140">
    <property type="entry name" value="Metal-dependent hydrolases"/>
    <property type="match status" value="1"/>
</dbReference>
<organism evidence="5 6">
    <name type="scientific">Candidatus Mediterraneibacter faecavium</name>
    <dbReference type="NCBI Taxonomy" id="2838668"/>
    <lineage>
        <taxon>Bacteria</taxon>
        <taxon>Bacillati</taxon>
        <taxon>Bacillota</taxon>
        <taxon>Clostridia</taxon>
        <taxon>Lachnospirales</taxon>
        <taxon>Lachnospiraceae</taxon>
        <taxon>Mediterraneibacter</taxon>
    </lineage>
</organism>
<feature type="compositionally biased region" description="Low complexity" evidence="1">
    <location>
        <begin position="1640"/>
        <end position="1653"/>
    </location>
</feature>
<comment type="caution">
    <text evidence="5">The sequence shown here is derived from an EMBL/GenBank/DDBJ whole genome shotgun (WGS) entry which is preliminary data.</text>
</comment>
<feature type="compositionally biased region" description="Gly residues" evidence="1">
    <location>
        <begin position="1608"/>
        <end position="1628"/>
    </location>
</feature>
<dbReference type="EMBL" id="DWVY01000064">
    <property type="protein sequence ID" value="HJC75759.1"/>
    <property type="molecule type" value="Genomic_DNA"/>
</dbReference>
<feature type="compositionally biased region" description="Polar residues" evidence="1">
    <location>
        <begin position="1629"/>
        <end position="1639"/>
    </location>
</feature>
<feature type="domain" description="GH29D-like beta-sandwich" evidence="4">
    <location>
        <begin position="214"/>
        <end position="278"/>
    </location>
</feature>
<evidence type="ECO:0000259" key="4">
    <source>
        <dbReference type="Pfam" id="PF13290"/>
    </source>
</evidence>
<reference evidence="5" key="1">
    <citation type="journal article" date="2021" name="PeerJ">
        <title>Extensive microbial diversity within the chicken gut microbiome revealed by metagenomics and culture.</title>
        <authorList>
            <person name="Gilroy R."/>
            <person name="Ravi A."/>
            <person name="Getino M."/>
            <person name="Pursley I."/>
            <person name="Horton D.L."/>
            <person name="Alikhan N.F."/>
            <person name="Baker D."/>
            <person name="Gharbi K."/>
            <person name="Hall N."/>
            <person name="Watson M."/>
            <person name="Adriaenssens E.M."/>
            <person name="Foster-Nyarko E."/>
            <person name="Jarju S."/>
            <person name="Secka A."/>
            <person name="Antonio M."/>
            <person name="Oren A."/>
            <person name="Chaudhuri R.R."/>
            <person name="La Ragione R."/>
            <person name="Hildebrand F."/>
            <person name="Pallen M.J."/>
        </authorList>
    </citation>
    <scope>NUCLEOTIDE SEQUENCE</scope>
    <source>
        <strain evidence="5">CHK196-7946</strain>
    </source>
</reference>
<keyword evidence="2" id="KW-0812">Transmembrane</keyword>
<name>A0A9D2TMQ5_9FIRM</name>
<dbReference type="InterPro" id="IPR059177">
    <property type="entry name" value="GH29D-like_dom"/>
</dbReference>
<evidence type="ECO:0000313" key="5">
    <source>
        <dbReference type="EMBL" id="HJC75759.1"/>
    </source>
</evidence>
<dbReference type="InterPro" id="IPR016195">
    <property type="entry name" value="Pol/histidinol_Pase-like"/>
</dbReference>
<reference evidence="5" key="2">
    <citation type="submission" date="2021-04" db="EMBL/GenBank/DDBJ databases">
        <authorList>
            <person name="Gilroy R."/>
        </authorList>
    </citation>
    <scope>NUCLEOTIDE SEQUENCE</scope>
    <source>
        <strain evidence="5">CHK196-7946</strain>
    </source>
</reference>
<accession>A0A9D2TMQ5</accession>
<keyword evidence="2" id="KW-1133">Transmembrane helix</keyword>
<evidence type="ECO:0000313" key="6">
    <source>
        <dbReference type="Proteomes" id="UP000823902"/>
    </source>
</evidence>
<feature type="region of interest" description="Disordered" evidence="1">
    <location>
        <begin position="1604"/>
        <end position="1660"/>
    </location>
</feature>
<dbReference type="SUPFAM" id="SSF89550">
    <property type="entry name" value="PHP domain-like"/>
    <property type="match status" value="1"/>
</dbReference>
<gene>
    <name evidence="5" type="ORF">H9697_12590</name>
</gene>
<evidence type="ECO:0000256" key="3">
    <source>
        <dbReference type="SAM" id="SignalP"/>
    </source>
</evidence>
<dbReference type="Proteomes" id="UP000823902">
    <property type="component" value="Unassembled WGS sequence"/>
</dbReference>
<sequence length="1695" mass="181061">MKKKGKTALSARLTALCMAALMALSLVPVQTAEAAGETFTKVTSADELTDGRYIMVTDTGYAPGVLDGTWISAEQVIADEGNGIQLGNTIQENADMVWEVSVTSADGAEDLTVTLKDKNGTFIAPKGGNNNGVSEGEYNWKVVFDQENQKFTFSGQGDDTVVLASNKGSQNKFRAYKTTTVSGNPNAYPSEFTLYKADDGGSSSVTVAAPQATPQAGEVESGTVVALTTSTAGAQIYFTLDGSDPADANNETRQLYSEDDQPVITEDCTLRAAAVLEGVYSAVQELKYTVAESGQDEPVLKDGDQVVIYAPAYNKALSAEYTGYYNKGTDVTVSEDGTLSGYTDMDVWTVKDNGDGTYSFSYDGQNIGMGDSFSSMPLGEKNDKWVLEDAGNGLYYVKNTVRNAYMEWYDSNGNWSAYNNIAEGSEGMFALAFYKVPDVPGGSDEPDEPSTVEGLEVEATPKSGASVVEGQKITLEAADGAEIYYTMNTDGTEPADPEAGNAEQLYTEPLEIAATPEKDKPIIVKALAYIPQNGDTEAQTGEVYTFTYKAPMMIEDYGLYFGQLHAHTNLSDGTGTVEQAFEHAANVENLDFLALTDHSNSFEGQSGLPGAGTTHLGDENAEEVNASWREGREGARAITAQEGDFVGIYGFEMTWSGGAPGHINTFNSEGFENRNAEPYRKGDNYEVLEAYYNTLNENPETISQFNHPGDTFGDFMDFALYDPVIDNQMTLIEVGNGEGAIGSSGYFPSYSYYTRALDKGWHVAPTNNQDNHKGNWGDSNTARSVVLSDGLSEEAIYDAMKNYRVYATEDNDLHILYSLNGNAMGSILDEQDEINIKAEISDPTDTSGETKVEVIVNGGQTLAEKTFTGGSATVEFNNLSTGYGYYYLRITQADKQIAVTAPVWTGESVNAGISNTSSDVAMPIRGDEINISSQIFNNLSDDMTVESLTYTMEGQTEPFHTADVSQIGDNGVIGARGSFMYSFPYTADQAGGFNINAELKALIGGEEYTFTDVLKLSVSDPSIATKVLIDGTHYNDYVNGYYSGNMTNFINMGTSDNIQVKIVQPGEEVTSEMLQDVSLFVISAPLKYTSDYTGEAQPSVFEDEFVRVVNDYVDGGGTVVVCGLADYQDANSGAPYTSYVQANKLLKGLGSTMRINDDELIDQDENGGQPYRLYFDDFNYDSTDPAVQSILEGVAESGLAYSSYSGCSVSVGEGEAIVYGHDTTYSINSKAPAQGHDKPVLSYSAAYDESTAVVPKGEVVSMATEAVGSGRVYACGTVFCSNFEVSAEDQVSYANGIMAQNLLSDVKVEPEISTIQEARAGQDGEVFTVIGTVANGTAESGNAFFNTIYIQDDEGNGINVFPIDDSNIRRGDQVQVTGSVSEYIGDKQLSAISVTVLEGSEDVVITDVTTKEANDYDTNFGKLVRVKGRVVDFTLAGGIVESITVQDDSGESCRVFIDGYIGYSDETSQALEEFVQDGAYISAVGFVSHDAEGNRLRVRDRSEILPAEEGEQPVPENYEVTVSIQNGSFEGPESATTGQDYTGKIVAADGYQLPDQITVKAAGKELSTGGIFRAADYTYDPETGDLIISGESVTGNIEISAVCEAAPGQGGNPGEGGQNPTPGSGGQQNGSQTDGNAQLTGNGQQNTGSSGNSAADSKTVQTGDDTSAVLWITVLAAAVLIGGTTTVIIIRKRRG</sequence>
<feature type="chain" id="PRO_5039308510" evidence="3">
    <location>
        <begin position="35"/>
        <end position="1695"/>
    </location>
</feature>
<dbReference type="NCBIfam" id="NF038032">
    <property type="entry name" value="CehA_McbA_metalo"/>
    <property type="match status" value="1"/>
</dbReference>
<feature type="domain" description="GH29D-like beta-sandwich" evidence="4">
    <location>
        <begin position="461"/>
        <end position="515"/>
    </location>
</feature>
<keyword evidence="3" id="KW-0732">Signal</keyword>
<protein>
    <submittedName>
        <fullName evidence="5">CehA/McbA family metallohydrolase</fullName>
    </submittedName>
</protein>
<evidence type="ECO:0000256" key="1">
    <source>
        <dbReference type="SAM" id="MobiDB-lite"/>
    </source>
</evidence>
<evidence type="ECO:0000256" key="2">
    <source>
        <dbReference type="SAM" id="Phobius"/>
    </source>
</evidence>
<dbReference type="Pfam" id="PF13290">
    <property type="entry name" value="CHB_HEX_C_1"/>
    <property type="match status" value="2"/>
</dbReference>
<feature type="transmembrane region" description="Helical" evidence="2">
    <location>
        <begin position="1668"/>
        <end position="1690"/>
    </location>
</feature>